<feature type="active site" description="Charge relay system" evidence="7">
    <location>
        <position position="292"/>
    </location>
</feature>
<dbReference type="GO" id="GO:0006508">
    <property type="term" value="P:proteolysis"/>
    <property type="evidence" value="ECO:0007669"/>
    <property type="project" value="UniProtKB-KW"/>
</dbReference>
<accession>A0A7J6NNR0</accession>
<evidence type="ECO:0000313" key="9">
    <source>
        <dbReference type="EMBL" id="KAF4684671.1"/>
    </source>
</evidence>
<dbReference type="GO" id="GO:0004252">
    <property type="term" value="F:serine-type endopeptidase activity"/>
    <property type="evidence" value="ECO:0007669"/>
    <property type="project" value="UniProtKB-UniRule"/>
</dbReference>
<dbReference type="InterPro" id="IPR022398">
    <property type="entry name" value="Peptidase_S8_His-AS"/>
</dbReference>
<comment type="caution">
    <text evidence="9">The sequence shown here is derived from an EMBL/GenBank/DDBJ whole genome shotgun (WGS) entry which is preliminary data.</text>
</comment>
<dbReference type="PANTHER" id="PTHR43806:SF11">
    <property type="entry name" value="CEREVISIN-RELATED"/>
    <property type="match status" value="1"/>
</dbReference>
<evidence type="ECO:0000256" key="1">
    <source>
        <dbReference type="ARBA" id="ARBA00011073"/>
    </source>
</evidence>
<reference evidence="9 10" key="1">
    <citation type="submission" date="2020-04" db="EMBL/GenBank/DDBJ databases">
        <title>Perkinsus olseni comparative genomics.</title>
        <authorList>
            <person name="Bogema D.R."/>
        </authorList>
    </citation>
    <scope>NUCLEOTIDE SEQUENCE [LARGE SCALE GENOMIC DNA]</scope>
    <source>
        <strain evidence="9">00978-12</strain>
    </source>
</reference>
<keyword evidence="3 7" id="KW-0378">Hydrolase</keyword>
<organism evidence="9 10">
    <name type="scientific">Perkinsus olseni</name>
    <name type="common">Perkinsus atlanticus</name>
    <dbReference type="NCBI Taxonomy" id="32597"/>
    <lineage>
        <taxon>Eukaryota</taxon>
        <taxon>Sar</taxon>
        <taxon>Alveolata</taxon>
        <taxon>Perkinsozoa</taxon>
        <taxon>Perkinsea</taxon>
        <taxon>Perkinsida</taxon>
        <taxon>Perkinsidae</taxon>
        <taxon>Perkinsus</taxon>
    </lineage>
</organism>
<feature type="active site" description="Charge relay system" evidence="7">
    <location>
        <position position="110"/>
    </location>
</feature>
<dbReference type="InterPro" id="IPR015500">
    <property type="entry name" value="Peptidase_S8_subtilisin-rel"/>
</dbReference>
<dbReference type="InterPro" id="IPR000209">
    <property type="entry name" value="Peptidase_S8/S53_dom"/>
</dbReference>
<protein>
    <recommendedName>
        <fullName evidence="6">subtilisin</fullName>
        <ecNumber evidence="6">3.4.21.62</ecNumber>
    </recommendedName>
</protein>
<dbReference type="PROSITE" id="PS00137">
    <property type="entry name" value="SUBTILASE_HIS"/>
    <property type="match status" value="1"/>
</dbReference>
<dbReference type="AlphaFoldDB" id="A0A7J6NNR0"/>
<gene>
    <name evidence="9" type="primary">SUB2_11</name>
    <name evidence="9" type="ORF">FOZ60_007401</name>
</gene>
<dbReference type="EMBL" id="JABANP010000298">
    <property type="protein sequence ID" value="KAF4684671.1"/>
    <property type="molecule type" value="Genomic_DNA"/>
</dbReference>
<comment type="similarity">
    <text evidence="1 7">Belongs to the peptidase S8 family.</text>
</comment>
<dbReference type="Proteomes" id="UP000541610">
    <property type="component" value="Unassembled WGS sequence"/>
</dbReference>
<dbReference type="PRINTS" id="PR00723">
    <property type="entry name" value="SUBTILISIN"/>
</dbReference>
<dbReference type="PANTHER" id="PTHR43806">
    <property type="entry name" value="PEPTIDASE S8"/>
    <property type="match status" value="1"/>
</dbReference>
<dbReference type="InterPro" id="IPR036852">
    <property type="entry name" value="Peptidase_S8/S53_dom_sf"/>
</dbReference>
<evidence type="ECO:0000313" key="10">
    <source>
        <dbReference type="Proteomes" id="UP000541610"/>
    </source>
</evidence>
<evidence type="ECO:0000256" key="5">
    <source>
        <dbReference type="ARBA" id="ARBA00023529"/>
    </source>
</evidence>
<feature type="active site" description="Charge relay system" evidence="7">
    <location>
        <position position="131"/>
    </location>
</feature>
<dbReference type="SUPFAM" id="SSF52743">
    <property type="entry name" value="Subtilisin-like"/>
    <property type="match status" value="1"/>
</dbReference>
<dbReference type="OrthoDB" id="371436at2759"/>
<comment type="catalytic activity">
    <reaction evidence="5">
        <text>Hydrolysis of proteins with broad specificity for peptide bonds, and a preference for a large uncharged residue in P1. Hydrolyzes peptide amides.</text>
        <dbReference type="EC" id="3.4.21.62"/>
    </reaction>
</comment>
<dbReference type="PROSITE" id="PS51892">
    <property type="entry name" value="SUBTILASE"/>
    <property type="match status" value="1"/>
</dbReference>
<feature type="domain" description="Peptidase S8/S53" evidence="8">
    <location>
        <begin position="102"/>
        <end position="322"/>
    </location>
</feature>
<dbReference type="InterPro" id="IPR050131">
    <property type="entry name" value="Peptidase_S8_subtilisin-like"/>
</dbReference>
<keyword evidence="2 7" id="KW-0645">Protease</keyword>
<evidence type="ECO:0000256" key="6">
    <source>
        <dbReference type="ARBA" id="ARBA00023619"/>
    </source>
</evidence>
<evidence type="ECO:0000256" key="4">
    <source>
        <dbReference type="ARBA" id="ARBA00022825"/>
    </source>
</evidence>
<name>A0A7J6NNR0_PEROL</name>
<keyword evidence="4 7" id="KW-0720">Serine protease</keyword>
<evidence type="ECO:0000256" key="3">
    <source>
        <dbReference type="ARBA" id="ARBA00022801"/>
    </source>
</evidence>
<dbReference type="Gene3D" id="3.40.50.200">
    <property type="entry name" value="Peptidase S8/S53 domain"/>
    <property type="match status" value="1"/>
</dbReference>
<evidence type="ECO:0000259" key="8">
    <source>
        <dbReference type="Pfam" id="PF00082"/>
    </source>
</evidence>
<proteinExistence type="inferred from homology"/>
<sequence>MALDLPVVKVQIIESKCLASYPQILNYLRKAEKVVGIRFHCEPDSEIIPTPANHRVGTPPPCSGGNPRLGTNDPISLCQSNLERIRIREAWELVRSAKRNSKKAILAIFDGGVDATHPDLVNQDVTDHDGHGTLVAGVAGAETNNGIGIAGVADVQLMMLKWEHDGGGTSTSLLKALDFAVKMGAVASVHSYTLPHHEIFRKAFADAAATGHVIVGSAGNDGKNLDNTPQYPCSYAQRIPSMLCVAGSTSTKGPGTIASWSNVGTAVEIAAPGVNIHSTARNGLYFTGWGTSLSAPQVGAVAAMLGSLGLEGQEITDAIIKSRTAGLSNKFNVPDVGELDALNAVKIALGLPTGTSTTSTPSSKIAR</sequence>
<evidence type="ECO:0000256" key="2">
    <source>
        <dbReference type="ARBA" id="ARBA00022670"/>
    </source>
</evidence>
<dbReference type="EC" id="3.4.21.62" evidence="6"/>
<dbReference type="Pfam" id="PF00082">
    <property type="entry name" value="Peptidase_S8"/>
    <property type="match status" value="1"/>
</dbReference>
<evidence type="ECO:0000256" key="7">
    <source>
        <dbReference type="PROSITE-ProRule" id="PRU01240"/>
    </source>
</evidence>